<accession>A0A917PPT2</accession>
<comment type="caution">
    <text evidence="2">The sequence shown here is derived from an EMBL/GenBank/DDBJ whole genome shotgun (WGS) entry which is preliminary data.</text>
</comment>
<protein>
    <recommendedName>
        <fullName evidence="1">DUF6896 domain-containing protein</fullName>
    </recommendedName>
</protein>
<reference evidence="2" key="2">
    <citation type="submission" date="2020-09" db="EMBL/GenBank/DDBJ databases">
        <authorList>
            <person name="Sun Q."/>
            <person name="Ohkuma M."/>
        </authorList>
    </citation>
    <scope>NUCLEOTIDE SEQUENCE</scope>
    <source>
        <strain evidence="2">JCM 14371</strain>
    </source>
</reference>
<organism evidence="2 3">
    <name type="scientific">Deinococcus aquiradiocola</name>
    <dbReference type="NCBI Taxonomy" id="393059"/>
    <lineage>
        <taxon>Bacteria</taxon>
        <taxon>Thermotogati</taxon>
        <taxon>Deinococcota</taxon>
        <taxon>Deinococci</taxon>
        <taxon>Deinococcales</taxon>
        <taxon>Deinococcaceae</taxon>
        <taxon>Deinococcus</taxon>
    </lineage>
</organism>
<gene>
    <name evidence="2" type="ORF">GCM10008939_33970</name>
</gene>
<evidence type="ECO:0000313" key="2">
    <source>
        <dbReference type="EMBL" id="GGJ87170.1"/>
    </source>
</evidence>
<evidence type="ECO:0000313" key="3">
    <source>
        <dbReference type="Proteomes" id="UP000635726"/>
    </source>
</evidence>
<evidence type="ECO:0000259" key="1">
    <source>
        <dbReference type="Pfam" id="PF21837"/>
    </source>
</evidence>
<keyword evidence="3" id="KW-1185">Reference proteome</keyword>
<feature type="domain" description="DUF6896" evidence="1">
    <location>
        <begin position="11"/>
        <end position="126"/>
    </location>
</feature>
<dbReference type="EMBL" id="BMOE01000017">
    <property type="protein sequence ID" value="GGJ87170.1"/>
    <property type="molecule type" value="Genomic_DNA"/>
</dbReference>
<sequence>MSFPPDLVAFRALVDHYHALVREVVGRIEAQYGISHIEDVWDDRLPWAGELPGLSFHHHGLGFTATLNNYTVKWDWWADRNMDHFDPWALAQLAEGHEAEFGIWHEPEVLRAYVLHLEQTGIVEQVNVGGAYRFTDTP</sequence>
<dbReference type="Pfam" id="PF21837">
    <property type="entry name" value="DUF6896"/>
    <property type="match status" value="1"/>
</dbReference>
<reference evidence="2" key="1">
    <citation type="journal article" date="2014" name="Int. J. Syst. Evol. Microbiol.">
        <title>Complete genome sequence of Corynebacterium casei LMG S-19264T (=DSM 44701T), isolated from a smear-ripened cheese.</title>
        <authorList>
            <consortium name="US DOE Joint Genome Institute (JGI-PGF)"/>
            <person name="Walter F."/>
            <person name="Albersmeier A."/>
            <person name="Kalinowski J."/>
            <person name="Ruckert C."/>
        </authorList>
    </citation>
    <scope>NUCLEOTIDE SEQUENCE</scope>
    <source>
        <strain evidence="2">JCM 14371</strain>
    </source>
</reference>
<dbReference type="AlphaFoldDB" id="A0A917PPT2"/>
<dbReference type="InterPro" id="IPR054191">
    <property type="entry name" value="DUF6896"/>
</dbReference>
<proteinExistence type="predicted"/>
<dbReference type="RefSeq" id="WP_188964500.1">
    <property type="nucleotide sequence ID" value="NZ_BMOE01000017.1"/>
</dbReference>
<dbReference type="Proteomes" id="UP000635726">
    <property type="component" value="Unassembled WGS sequence"/>
</dbReference>
<name>A0A917PPT2_9DEIO</name>